<dbReference type="InParanoid" id="J4GVP6"/>
<dbReference type="STRING" id="599839.J4GVP6"/>
<protein>
    <recommendedName>
        <fullName evidence="3">Fungal-type protein kinase domain-containing protein</fullName>
    </recommendedName>
</protein>
<dbReference type="EMBL" id="HE797197">
    <property type="protein sequence ID" value="CCM05605.1"/>
    <property type="molecule type" value="Genomic_DNA"/>
</dbReference>
<keyword evidence="2" id="KW-1185">Reference proteome</keyword>
<reference evidence="1 2" key="1">
    <citation type="journal article" date="2012" name="Appl. Environ. Microbiol.">
        <title>Short-read sequencing for genomic analysis of the brown rot fungus Fibroporia radiculosa.</title>
        <authorList>
            <person name="Tang J.D."/>
            <person name="Perkins A.D."/>
            <person name="Sonstegard T.S."/>
            <person name="Schroeder S.G."/>
            <person name="Burgess S.C."/>
            <person name="Diehl S.V."/>
        </authorList>
    </citation>
    <scope>NUCLEOTIDE SEQUENCE [LARGE SCALE GENOMIC DNA]</scope>
    <source>
        <strain evidence="1 2">TFFH 294</strain>
    </source>
</reference>
<evidence type="ECO:0000313" key="2">
    <source>
        <dbReference type="Proteomes" id="UP000006352"/>
    </source>
</evidence>
<evidence type="ECO:0000313" key="1">
    <source>
        <dbReference type="EMBL" id="CCM05605.1"/>
    </source>
</evidence>
<evidence type="ECO:0008006" key="3">
    <source>
        <dbReference type="Google" id="ProtNLM"/>
    </source>
</evidence>
<accession>J4GVP6</accession>
<dbReference type="HOGENOM" id="CLU_717697_0_0_1"/>
<dbReference type="RefSeq" id="XP_012184888.1">
    <property type="nucleotide sequence ID" value="XM_012329498.1"/>
</dbReference>
<proteinExistence type="predicted"/>
<dbReference type="OrthoDB" id="2803426at2759"/>
<dbReference type="Proteomes" id="UP000006352">
    <property type="component" value="Unassembled WGS sequence"/>
</dbReference>
<gene>
    <name evidence="1" type="ORF">FIBRA_07833</name>
</gene>
<name>J4GVP6_9APHY</name>
<dbReference type="GeneID" id="24100516"/>
<dbReference type="AlphaFoldDB" id="J4GVP6"/>
<organism evidence="1 2">
    <name type="scientific">Fibroporia radiculosa</name>
    <dbReference type="NCBI Taxonomy" id="599839"/>
    <lineage>
        <taxon>Eukaryota</taxon>
        <taxon>Fungi</taxon>
        <taxon>Dikarya</taxon>
        <taxon>Basidiomycota</taxon>
        <taxon>Agaricomycotina</taxon>
        <taxon>Agaricomycetes</taxon>
        <taxon>Polyporales</taxon>
        <taxon>Fibroporiaceae</taxon>
        <taxon>Fibroporia</taxon>
    </lineage>
</organism>
<sequence>MKGCVEANLLCYRIFKIATDRLVLQETPDSVAEDQLLAHKQTLFEAFKDLSASEQPSIVIEISDDVSLDIKRKHEGDEGTAKRRKFYEDQEHDAAMARTALLPSSAAAMLAFKNEQEKWPVLNGRPYDQFGPPIGLFHLVFNSFHAAMNSPERFHADEGTYTSIKALFKASAGLYNTKDERITAIDVPLFALLGRRFSIVEGQGVKSDGVILQTCGGPTAYVAVREIKNKLGTANADPYNQCSLSYLKYWAGEPQNALRARCYCPSVLLGIAGPWLSVFGGIYLRKAVVQRLTQYVWLGGDSFAEAELLYVSRLFAALKTAIFTLETYYRSLEPSLFCPRRHVAPFRLFKNLSRRRSRIWHALRQVIPENYYTRRSLTTLVISWL</sequence>